<feature type="compositionally biased region" description="Polar residues" evidence="2">
    <location>
        <begin position="1136"/>
        <end position="1146"/>
    </location>
</feature>
<feature type="region of interest" description="Disordered" evidence="2">
    <location>
        <begin position="762"/>
        <end position="813"/>
    </location>
</feature>
<evidence type="ECO:0000313" key="3">
    <source>
        <dbReference type="EMBL" id="ORY52942.1"/>
    </source>
</evidence>
<protein>
    <submittedName>
        <fullName evidence="3">Uncharacterized protein</fullName>
    </submittedName>
</protein>
<feature type="region of interest" description="Disordered" evidence="2">
    <location>
        <begin position="298"/>
        <end position="350"/>
    </location>
</feature>
<feature type="compositionally biased region" description="Low complexity" evidence="2">
    <location>
        <begin position="323"/>
        <end position="344"/>
    </location>
</feature>
<feature type="region of interest" description="Disordered" evidence="2">
    <location>
        <begin position="721"/>
        <end position="743"/>
    </location>
</feature>
<sequence>MQPGQPSRPGTGANEAVDPDARILPRPIEQQQQQHQPAKLASNQSPKLDSKHMEPRPRAPSPSHSTHSAALRRPPNSALKVAECSTPLGFRAPEDLAREVQQRQRNLALQVKQLQQKQHDSKMQQQQQTIHQFQLHKNSPPDPTSSAAGAATKSAQPNQPSRADIQEYMKQQIKRRHKEVMQQKLAEAKQKEEIKKRLEGLQDFRRKQATVQQQHQQIHQLQESKRADVEPADQTGISPHEYLEQQLLKNEETSRPLYENSSLSTTVMNATIPSSLTISMDQQLQELDDLHNTIMQSAPSAEDPTIQRVHSVDEDSLSQPMKRTAPSSTTSSRSPSRAPSQPSQLPKSADTAEMMVLQDILRKALEINTRLKQNNLPMSAILKSPPLDPDTSFGNINDKGFFFQQSQHQSQQQVPSTTTSPTRKNYASEAYPRSPSPNTLGFQTLMDQQRRRSPSPHSVPASRRDSLDSFGAGMVAGFAASERLRSLSRPRVRRYGAAETRAAITIQRWFREQYEVLRRRRVLERRRREEDEERRVEERWRVDEDDEAGRGFLYKKIGAKEASDPYSVLNVLERVKPGFGEEVVRAAREASKGTQQRRRVVPERKRSQEEEDMVLVVGGVAGVGEVVGSTETLKTVEFTDAYMVDEVEEQAKVDEPEGMDVDGDAVEEEGRYSETFEDVSSFAAPQTFEAASFSAPPQALEEPRQSHGPVQARVSFVAEETVSAVPEPQSSTKPMKEVGTDPVFLSTSSFETVSSTSDIYDSEFDSETESNQQYPLPRQHHHHHQQQRDRRPVGGDPRRDELHGLSPRSLSRKLENELKHIDVLDMASEQIAELQRTHLMSQNQQEQFGLTHLLREAKHEQHLKDLEHARRARELQELRLRNLPTQAVPDMAPAAGPFMATSTPIKPQQGYDYAREDFDIVSDFVSAQPSVAPAMEPMDTYSTSEVPSAVSSFGAEKSHLESISENIAPTSIQPSQDASMVLDESVIDLEAMLDRENLRIPETEEDYLAALDKRLELAQEYATRELKMEKERLNRLGLSGSERREGYDRFKKMILMKFAIEKADIERARREFCLHRANHDFQNIKKRSSLTDSEQSFRDKSIRLIGKESAVPVSSALQPSKKQQQQQSQVQFQNQLWEPSFSTSSIPEEVRDDKETGASYSSISEEIDVARHPDTNTSSDSISEILDAVESEKESGLVTPRPKSVTPTLTSIVGKLQQVSAYVNQLGDLERKKSRLEKSKAVGEMILGEAEKKVQLASDVFLLETQVNGIVEQLNEIESHVPVATPKKSVDIKMQDTVSAKSGDYEIEEDFNYTETSAAESIPMEIEADMASHASSMKSIAESIQLEVEQIRQSITKHANDDADGIPEIIDSVQSDMKSFLDDISSFGGSVASSRKKTPPDVVSSVSSYGNTSSKAELDVVSKAAESVASEYGYDEDFEGPNQSVVENEPSPDEESIEAIERLQRLQLQLEEKEAKVKALMLKKKEKAKAVKTVRRKQEEEALLKKIQELDTVIYRTELEIEEPVEVPPDLVAKVISNVAPAKVSSDVKPTTPQPTNVKLDEIIEDIQAATSADISSYGETTSHSISVAKPIEVEQSVPKTASSIDDISSYGGSISSSKSVPLLPKEVPTEINVQEAVDYEDDFTKDEVSVREPVSLHSEVKAVVSELQPVPLVEDILQISNEIPEDIVEDIQEDIEYADDFSSEKESSERTSKAEDSIIQPVSVATKEPEAAVIEDESSKLFISTVDTTQITTPPDVPKNTHDIHEDIVADIEEEIEYEDDFSSEKLSPDEKSAINQEEVEMGQTPEVKLDVQRGHEVSEEASNILLKAKDDISEALGIAEEIEEEIITESCDVASQDNVVKEQEIHIPEPLLSVATPDPDTDDDGMSFISSVAIKEALSPKAIHQTESVTDNILNEAVEDSINVVLSIHSHMDAMEPQAKAVEETEVEVISAKEPVEVKKPVLSLAEQADAIANSLFKDLLLELDDAVMAAQLPIAKKQDSISQNTDLESQTLKPSTKKELPVLDTGSLEKLAISTNRTSSIVEPSTIVDLGSAMDSILSGVEQDEPKKLDMSPTSTVASSPFMVSLTDVLSKGVSLTSSEFANEFVEVLLQCLPPPSAPIGYSAQPEFPPSLLQELLSDQQLDYALKSRYVLLYNAVLESMDNIFSHHSSFGKGSTTGAFTGASSRKKSMVSLLPPRPVSASTLKERVKAAVTNWTAYSEVYGENLDTMLIEEVKQDEDDWKDLEFELELVRENTFQEILEDVVQDTIASVELAAASKRAREI</sequence>
<feature type="compositionally biased region" description="Basic and acidic residues" evidence="2">
    <location>
        <begin position="786"/>
        <end position="803"/>
    </location>
</feature>
<proteinExistence type="predicted"/>
<feature type="region of interest" description="Disordered" evidence="2">
    <location>
        <begin position="1389"/>
        <end position="1409"/>
    </location>
</feature>
<feature type="compositionally biased region" description="Basic and acidic residues" evidence="2">
    <location>
        <begin position="1703"/>
        <end position="1717"/>
    </location>
</feature>
<keyword evidence="1" id="KW-0175">Coiled coil</keyword>
<feature type="compositionally biased region" description="Basic and acidic residues" evidence="2">
    <location>
        <begin position="48"/>
        <end position="57"/>
    </location>
</feature>
<name>A0A1Y2D0Z2_9FUNG</name>
<feature type="region of interest" description="Disordered" evidence="2">
    <location>
        <begin position="405"/>
        <end position="441"/>
    </location>
</feature>
<dbReference type="EMBL" id="MCGO01000002">
    <property type="protein sequence ID" value="ORY52942.1"/>
    <property type="molecule type" value="Genomic_DNA"/>
</dbReference>
<gene>
    <name evidence="3" type="ORF">BCR33DRAFT_711344</name>
</gene>
<accession>A0A1Y2D0Z2</accession>
<dbReference type="Proteomes" id="UP000193642">
    <property type="component" value="Unassembled WGS sequence"/>
</dbReference>
<feature type="compositionally biased region" description="Low complexity" evidence="2">
    <location>
        <begin position="1114"/>
        <end position="1135"/>
    </location>
</feature>
<evidence type="ECO:0000313" key="4">
    <source>
        <dbReference type="Proteomes" id="UP000193642"/>
    </source>
</evidence>
<feature type="coiled-coil region" evidence="1">
    <location>
        <begin position="1456"/>
        <end position="1490"/>
    </location>
</feature>
<feature type="compositionally biased region" description="Low complexity" evidence="2">
    <location>
        <begin position="144"/>
        <end position="155"/>
    </location>
</feature>
<evidence type="ECO:0000256" key="1">
    <source>
        <dbReference type="SAM" id="Coils"/>
    </source>
</evidence>
<feature type="compositionally biased region" description="Low complexity" evidence="2">
    <location>
        <begin position="405"/>
        <end position="422"/>
    </location>
</feature>
<organism evidence="3 4">
    <name type="scientific">Rhizoclosmatium globosum</name>
    <dbReference type="NCBI Taxonomy" id="329046"/>
    <lineage>
        <taxon>Eukaryota</taxon>
        <taxon>Fungi</taxon>
        <taxon>Fungi incertae sedis</taxon>
        <taxon>Chytridiomycota</taxon>
        <taxon>Chytridiomycota incertae sedis</taxon>
        <taxon>Chytridiomycetes</taxon>
        <taxon>Chytridiales</taxon>
        <taxon>Chytriomycetaceae</taxon>
        <taxon>Rhizoclosmatium</taxon>
    </lineage>
</organism>
<feature type="region of interest" description="Disordered" evidence="2">
    <location>
        <begin position="1"/>
        <end position="84"/>
    </location>
</feature>
<feature type="region of interest" description="Disordered" evidence="2">
    <location>
        <begin position="1434"/>
        <end position="1454"/>
    </location>
</feature>
<feature type="compositionally biased region" description="Low complexity" evidence="2">
    <location>
        <begin position="123"/>
        <end position="133"/>
    </location>
</feature>
<evidence type="ECO:0000256" key="2">
    <source>
        <dbReference type="SAM" id="MobiDB-lite"/>
    </source>
</evidence>
<reference evidence="3 4" key="1">
    <citation type="submission" date="2016-07" db="EMBL/GenBank/DDBJ databases">
        <title>Pervasive Adenine N6-methylation of Active Genes in Fungi.</title>
        <authorList>
            <consortium name="DOE Joint Genome Institute"/>
            <person name="Mondo S.J."/>
            <person name="Dannebaum R.O."/>
            <person name="Kuo R.C."/>
            <person name="Labutti K."/>
            <person name="Haridas S."/>
            <person name="Kuo A."/>
            <person name="Salamov A."/>
            <person name="Ahrendt S.R."/>
            <person name="Lipzen A."/>
            <person name="Sullivan W."/>
            <person name="Andreopoulos W.B."/>
            <person name="Clum A."/>
            <person name="Lindquist E."/>
            <person name="Daum C."/>
            <person name="Ramamoorthy G.K."/>
            <person name="Gryganskyi A."/>
            <person name="Culley D."/>
            <person name="Magnuson J.K."/>
            <person name="James T.Y."/>
            <person name="O'Malley M.A."/>
            <person name="Stajich J.E."/>
            <person name="Spatafora J.W."/>
            <person name="Visel A."/>
            <person name="Grigoriev I.V."/>
        </authorList>
    </citation>
    <scope>NUCLEOTIDE SEQUENCE [LARGE SCALE GENOMIC DNA]</scope>
    <source>
        <strain evidence="3 4">JEL800</strain>
    </source>
</reference>
<comment type="caution">
    <text evidence="3">The sequence shown here is derived from an EMBL/GenBank/DDBJ whole genome shotgun (WGS) entry which is preliminary data.</text>
</comment>
<dbReference type="STRING" id="329046.A0A1Y2D0Z2"/>
<feature type="region of interest" description="Disordered" evidence="2">
    <location>
        <begin position="1694"/>
        <end position="1732"/>
    </location>
</feature>
<feature type="region of interest" description="Disordered" evidence="2">
    <location>
        <begin position="111"/>
        <end position="164"/>
    </location>
</feature>
<keyword evidence="4" id="KW-1185">Reference proteome</keyword>
<feature type="region of interest" description="Disordered" evidence="2">
    <location>
        <begin position="447"/>
        <end position="466"/>
    </location>
</feature>
<dbReference type="OrthoDB" id="2159045at2759"/>
<feature type="region of interest" description="Disordered" evidence="2">
    <location>
        <begin position="1113"/>
        <end position="1180"/>
    </location>
</feature>